<gene>
    <name evidence="1" type="ORF">V6W77_07115</name>
</gene>
<organism evidence="1 2">
    <name type="scientific">Mannheimia indoligenes</name>
    <dbReference type="NCBI Taxonomy" id="3103145"/>
    <lineage>
        <taxon>Bacteria</taxon>
        <taxon>Pseudomonadati</taxon>
        <taxon>Pseudomonadota</taxon>
        <taxon>Gammaproteobacteria</taxon>
        <taxon>Pasteurellales</taxon>
        <taxon>Pasteurellaceae</taxon>
        <taxon>Mannheimia</taxon>
    </lineage>
</organism>
<name>A0ABU7ZFT2_9PAST</name>
<evidence type="ECO:0000313" key="1">
    <source>
        <dbReference type="EMBL" id="MEG9476044.1"/>
    </source>
</evidence>
<dbReference type="RefSeq" id="WP_283385546.1">
    <property type="nucleotide sequence ID" value="NZ_JBAJJF010000003.1"/>
</dbReference>
<accession>A0ABU7ZFT2</accession>
<reference evidence="1" key="1">
    <citation type="submission" date="2023-12" db="EMBL/GenBank/DDBJ databases">
        <title>Mannheima indologenes sp. nov. proposed for Clade V organisms of Mannheimia.</title>
        <authorList>
            <person name="Christensen H."/>
        </authorList>
    </citation>
    <scope>NUCLEOTIDE SEQUENCE</scope>
    <source>
        <strain evidence="1">M14.4</strain>
    </source>
</reference>
<proteinExistence type="predicted"/>
<evidence type="ECO:0000313" key="2">
    <source>
        <dbReference type="Proteomes" id="UP001432017"/>
    </source>
</evidence>
<sequence>MSIKTKKEPRKILPEQVAFSKNSPVYISLFLADKTARVQAVWELELENGERDSGKVKRNRIQFHRLPLGCHKLTVICGTPLLGQGTKIVDCSLHIIDE</sequence>
<keyword evidence="2" id="KW-1185">Reference proteome</keyword>
<dbReference type="Proteomes" id="UP001432017">
    <property type="component" value="Unassembled WGS sequence"/>
</dbReference>
<protein>
    <submittedName>
        <fullName evidence="1">Uncharacterized protein</fullName>
    </submittedName>
</protein>
<dbReference type="EMBL" id="JBAJJM010000008">
    <property type="protein sequence ID" value="MEG9476044.1"/>
    <property type="molecule type" value="Genomic_DNA"/>
</dbReference>
<comment type="caution">
    <text evidence="1">The sequence shown here is derived from an EMBL/GenBank/DDBJ whole genome shotgun (WGS) entry which is preliminary data.</text>
</comment>